<accession>A0A9D1IVW0</accession>
<dbReference type="SMART" id="SM00382">
    <property type="entry name" value="AAA"/>
    <property type="match status" value="1"/>
</dbReference>
<dbReference type="Gene3D" id="1.20.120.140">
    <property type="entry name" value="Signal recognition particle SRP54, nucleotide-binding domain"/>
    <property type="match status" value="1"/>
</dbReference>
<evidence type="ECO:0000256" key="1">
    <source>
        <dbReference type="ARBA" id="ARBA00022475"/>
    </source>
</evidence>
<evidence type="ECO:0000259" key="10">
    <source>
        <dbReference type="PROSITE" id="PS00300"/>
    </source>
</evidence>
<dbReference type="GO" id="GO:0006614">
    <property type="term" value="P:SRP-dependent cotranslational protein targeting to membrane"/>
    <property type="evidence" value="ECO:0007669"/>
    <property type="project" value="InterPro"/>
</dbReference>
<dbReference type="InterPro" id="IPR000897">
    <property type="entry name" value="SRP54_GTPase_dom"/>
</dbReference>
<dbReference type="Proteomes" id="UP000824239">
    <property type="component" value="Unassembled WGS sequence"/>
</dbReference>
<evidence type="ECO:0000313" key="12">
    <source>
        <dbReference type="Proteomes" id="UP000824239"/>
    </source>
</evidence>
<keyword evidence="7 9" id="KW-0675">Receptor</keyword>
<dbReference type="Gene3D" id="3.40.50.300">
    <property type="entry name" value="P-loop containing nucleotide triphosphate hydrolases"/>
    <property type="match status" value="1"/>
</dbReference>
<evidence type="ECO:0000256" key="9">
    <source>
        <dbReference type="HAMAP-Rule" id="MF_00920"/>
    </source>
</evidence>
<dbReference type="InterPro" id="IPR027417">
    <property type="entry name" value="P-loop_NTPase"/>
</dbReference>
<dbReference type="SUPFAM" id="SSF52540">
    <property type="entry name" value="P-loop containing nucleoside triphosphate hydrolases"/>
    <property type="match status" value="1"/>
</dbReference>
<gene>
    <name evidence="9 11" type="primary">ftsY</name>
    <name evidence="11" type="ORF">IAA53_05090</name>
</gene>
<dbReference type="SMART" id="SM00962">
    <property type="entry name" value="SRP54"/>
    <property type="match status" value="1"/>
</dbReference>
<evidence type="ECO:0000256" key="5">
    <source>
        <dbReference type="ARBA" id="ARBA00023134"/>
    </source>
</evidence>
<evidence type="ECO:0000256" key="2">
    <source>
        <dbReference type="ARBA" id="ARBA00022490"/>
    </source>
</evidence>
<evidence type="ECO:0000256" key="4">
    <source>
        <dbReference type="ARBA" id="ARBA00022801"/>
    </source>
</evidence>
<comment type="function">
    <text evidence="9">Involved in targeting and insertion of nascent membrane proteins into the cytoplasmic membrane. Acts as a receptor for the complex formed by the signal recognition particle (SRP) and the ribosome-nascent chain (RNC).</text>
</comment>
<dbReference type="NCBIfam" id="TIGR00064">
    <property type="entry name" value="ftsY"/>
    <property type="match status" value="1"/>
</dbReference>
<keyword evidence="5 9" id="KW-0342">GTP-binding</keyword>
<dbReference type="EC" id="3.6.5.4" evidence="9"/>
<name>A0A9D1IVW0_9FIRM</name>
<evidence type="ECO:0000313" key="11">
    <source>
        <dbReference type="EMBL" id="HIR50646.1"/>
    </source>
</evidence>
<dbReference type="Pfam" id="PF02881">
    <property type="entry name" value="SRP54_N"/>
    <property type="match status" value="1"/>
</dbReference>
<dbReference type="GO" id="GO:0005525">
    <property type="term" value="F:GTP binding"/>
    <property type="evidence" value="ECO:0007669"/>
    <property type="project" value="UniProtKB-UniRule"/>
</dbReference>
<dbReference type="GO" id="GO:0005047">
    <property type="term" value="F:signal recognition particle binding"/>
    <property type="evidence" value="ECO:0007669"/>
    <property type="project" value="TreeGrafter"/>
</dbReference>
<sequence length="316" mass="33918">MPAHGPRHKNKTQRKEPTYMGFFDKIKQGLSKTAASISSVFTGFSEIDDDFYDELEESLILADLGMDTTMKAMESLRAKVRENRLKTTEEARTALREVLVEMLQVGDSALNLSTRPSVVLVIGVNGVGKTTTIGKIAHQLKGQGKKVLLCAADTFRAAAADQLEIWAGRAGVEIIRQDEGADPAAVVYDAIAAAKARGADVILCDTAGRLHNKQNLMNELGKISRIIDRELPAAAKEVLLVLDGTTGQNGLLQAKQFREIAGVTGMVLTKLDGTAKGGIVVAVADALQIPVKYVGVGEQMDDLMPFDPKAFAEALV</sequence>
<dbReference type="FunFam" id="3.40.50.300:FF:000053">
    <property type="entry name" value="Signal recognition particle receptor FtsY"/>
    <property type="match status" value="1"/>
</dbReference>
<comment type="caution">
    <text evidence="11">The sequence shown here is derived from an EMBL/GenBank/DDBJ whole genome shotgun (WGS) entry which is preliminary data.</text>
</comment>
<dbReference type="EMBL" id="DVHE01000043">
    <property type="protein sequence ID" value="HIR50646.1"/>
    <property type="molecule type" value="Genomic_DNA"/>
</dbReference>
<dbReference type="SUPFAM" id="SSF47364">
    <property type="entry name" value="Domain of the SRP/SRP receptor G-proteins"/>
    <property type="match status" value="1"/>
</dbReference>
<dbReference type="HAMAP" id="MF_00920">
    <property type="entry name" value="FtsY"/>
    <property type="match status" value="1"/>
</dbReference>
<protein>
    <recommendedName>
        <fullName evidence="9">Signal recognition particle receptor FtsY</fullName>
        <shortName evidence="9">SRP receptor</shortName>
        <ecNumber evidence="9">3.6.5.4</ecNumber>
    </recommendedName>
</protein>
<evidence type="ECO:0000256" key="8">
    <source>
        <dbReference type="ARBA" id="ARBA00048027"/>
    </source>
</evidence>
<dbReference type="FunFam" id="1.20.120.140:FF:000002">
    <property type="entry name" value="Signal recognition particle receptor FtsY"/>
    <property type="match status" value="1"/>
</dbReference>
<dbReference type="InterPro" id="IPR003593">
    <property type="entry name" value="AAA+_ATPase"/>
</dbReference>
<reference evidence="11" key="2">
    <citation type="journal article" date="2021" name="PeerJ">
        <title>Extensive microbial diversity within the chicken gut microbiome revealed by metagenomics and culture.</title>
        <authorList>
            <person name="Gilroy R."/>
            <person name="Ravi A."/>
            <person name="Getino M."/>
            <person name="Pursley I."/>
            <person name="Horton D.L."/>
            <person name="Alikhan N.F."/>
            <person name="Baker D."/>
            <person name="Gharbi K."/>
            <person name="Hall N."/>
            <person name="Watson M."/>
            <person name="Adriaenssens E.M."/>
            <person name="Foster-Nyarko E."/>
            <person name="Jarju S."/>
            <person name="Secka A."/>
            <person name="Antonio M."/>
            <person name="Oren A."/>
            <person name="Chaudhuri R.R."/>
            <person name="La Ragione R."/>
            <person name="Hildebrand F."/>
            <person name="Pallen M.J."/>
        </authorList>
    </citation>
    <scope>NUCLEOTIDE SEQUENCE</scope>
    <source>
        <strain evidence="11">ChiBcec15-4380</strain>
    </source>
</reference>
<dbReference type="Pfam" id="PF00448">
    <property type="entry name" value="SRP54"/>
    <property type="match status" value="1"/>
</dbReference>
<dbReference type="PROSITE" id="PS00300">
    <property type="entry name" value="SRP54"/>
    <property type="match status" value="1"/>
</dbReference>
<dbReference type="GO" id="GO:0005886">
    <property type="term" value="C:plasma membrane"/>
    <property type="evidence" value="ECO:0007669"/>
    <property type="project" value="UniProtKB-SubCell"/>
</dbReference>
<dbReference type="InterPro" id="IPR036225">
    <property type="entry name" value="SRP/SRP_N"/>
</dbReference>
<dbReference type="AlphaFoldDB" id="A0A9D1IVW0"/>
<dbReference type="PANTHER" id="PTHR43134">
    <property type="entry name" value="SIGNAL RECOGNITION PARTICLE RECEPTOR SUBUNIT ALPHA"/>
    <property type="match status" value="1"/>
</dbReference>
<reference evidence="11" key="1">
    <citation type="submission" date="2020-10" db="EMBL/GenBank/DDBJ databases">
        <authorList>
            <person name="Gilroy R."/>
        </authorList>
    </citation>
    <scope>NUCLEOTIDE SEQUENCE</scope>
    <source>
        <strain evidence="11">ChiBcec15-4380</strain>
    </source>
</reference>
<organism evidence="11 12">
    <name type="scientific">Candidatus Avoscillospira avicola</name>
    <dbReference type="NCBI Taxonomy" id="2840706"/>
    <lineage>
        <taxon>Bacteria</taxon>
        <taxon>Bacillati</taxon>
        <taxon>Bacillota</taxon>
        <taxon>Clostridia</taxon>
        <taxon>Eubacteriales</taxon>
        <taxon>Oscillospiraceae</taxon>
        <taxon>Oscillospiraceae incertae sedis</taxon>
        <taxon>Candidatus Avoscillospira</taxon>
    </lineage>
</organism>
<dbReference type="PANTHER" id="PTHR43134:SF1">
    <property type="entry name" value="SIGNAL RECOGNITION PARTICLE RECEPTOR SUBUNIT ALPHA"/>
    <property type="match status" value="1"/>
</dbReference>
<feature type="binding site" evidence="9">
    <location>
        <begin position="269"/>
        <end position="272"/>
    </location>
    <ligand>
        <name>GTP</name>
        <dbReference type="ChEBI" id="CHEBI:37565"/>
    </ligand>
</feature>
<comment type="catalytic activity">
    <reaction evidence="8 9">
        <text>GTP + H2O = GDP + phosphate + H(+)</text>
        <dbReference type="Rhea" id="RHEA:19669"/>
        <dbReference type="ChEBI" id="CHEBI:15377"/>
        <dbReference type="ChEBI" id="CHEBI:15378"/>
        <dbReference type="ChEBI" id="CHEBI:37565"/>
        <dbReference type="ChEBI" id="CHEBI:43474"/>
        <dbReference type="ChEBI" id="CHEBI:58189"/>
        <dbReference type="EC" id="3.6.5.4"/>
    </reaction>
</comment>
<feature type="binding site" evidence="9">
    <location>
        <begin position="123"/>
        <end position="130"/>
    </location>
    <ligand>
        <name>GTP</name>
        <dbReference type="ChEBI" id="CHEBI:37565"/>
    </ligand>
</feature>
<evidence type="ECO:0000256" key="6">
    <source>
        <dbReference type="ARBA" id="ARBA00023136"/>
    </source>
</evidence>
<keyword evidence="1 9" id="KW-1003">Cell membrane</keyword>
<dbReference type="InterPro" id="IPR004390">
    <property type="entry name" value="SR_rcpt_FtsY"/>
</dbReference>
<proteinExistence type="inferred from homology"/>
<dbReference type="GO" id="GO:0003924">
    <property type="term" value="F:GTPase activity"/>
    <property type="evidence" value="ECO:0007669"/>
    <property type="project" value="UniProtKB-UniRule"/>
</dbReference>
<dbReference type="InterPro" id="IPR042101">
    <property type="entry name" value="SRP54_N_sf"/>
</dbReference>
<comment type="similarity">
    <text evidence="9">Belongs to the GTP-binding SRP family. FtsY subfamily.</text>
</comment>
<dbReference type="InterPro" id="IPR013822">
    <property type="entry name" value="Signal_recog_particl_SRP54_hlx"/>
</dbReference>
<comment type="subcellular location">
    <subcellularLocation>
        <location evidence="9">Cell membrane</location>
        <topology evidence="9">Peripheral membrane protein</topology>
        <orientation evidence="9">Cytoplasmic side</orientation>
    </subcellularLocation>
    <subcellularLocation>
        <location evidence="9">Cytoplasm</location>
    </subcellularLocation>
</comment>
<comment type="subunit">
    <text evidence="9">Part of the signal recognition particle protein translocation system, which is composed of SRP and FtsY.</text>
</comment>
<dbReference type="GO" id="GO:0005737">
    <property type="term" value="C:cytoplasm"/>
    <property type="evidence" value="ECO:0007669"/>
    <property type="project" value="UniProtKB-SubCell"/>
</dbReference>
<keyword evidence="4 9" id="KW-0378">Hydrolase</keyword>
<keyword evidence="2 9" id="KW-0963">Cytoplasm</keyword>
<keyword evidence="6 9" id="KW-0472">Membrane</keyword>
<dbReference type="SMART" id="SM00963">
    <property type="entry name" value="SRP54_N"/>
    <property type="match status" value="1"/>
</dbReference>
<evidence type="ECO:0000256" key="3">
    <source>
        <dbReference type="ARBA" id="ARBA00022741"/>
    </source>
</evidence>
<feature type="binding site" evidence="9">
    <location>
        <begin position="205"/>
        <end position="209"/>
    </location>
    <ligand>
        <name>GTP</name>
        <dbReference type="ChEBI" id="CHEBI:37565"/>
    </ligand>
</feature>
<evidence type="ECO:0000256" key="7">
    <source>
        <dbReference type="ARBA" id="ARBA00023170"/>
    </source>
</evidence>
<feature type="domain" description="SRP54-type proteins GTP-binding" evidence="10">
    <location>
        <begin position="290"/>
        <end position="303"/>
    </location>
</feature>
<keyword evidence="3 9" id="KW-0547">Nucleotide-binding</keyword>